<dbReference type="PANTHER" id="PTHR39178">
    <property type="entry name" value="HYPOTHETICAL RIBOSOME-ASSOCIATED PROTEIN"/>
    <property type="match status" value="1"/>
</dbReference>
<keyword evidence="4" id="KW-0788">Thiol protease</keyword>
<organism evidence="7 8">
    <name type="scientific">Liquorilactobacillus ghanensis DSM 18630</name>
    <dbReference type="NCBI Taxonomy" id="1423750"/>
    <lineage>
        <taxon>Bacteria</taxon>
        <taxon>Bacillati</taxon>
        <taxon>Bacillota</taxon>
        <taxon>Bacilli</taxon>
        <taxon>Lactobacillales</taxon>
        <taxon>Lactobacillaceae</taxon>
        <taxon>Liquorilactobacillus</taxon>
    </lineage>
</organism>
<keyword evidence="2" id="KW-0645">Protease</keyword>
<accession>A0A0R1VNL6</accession>
<dbReference type="GO" id="GO:0042254">
    <property type="term" value="P:ribosome biogenesis"/>
    <property type="evidence" value="ECO:0007669"/>
    <property type="project" value="UniProtKB-KW"/>
</dbReference>
<keyword evidence="1" id="KW-0690">Ribosome biogenesis</keyword>
<comment type="caution">
    <text evidence="7">The sequence shown here is derived from an EMBL/GenBank/DDBJ whole genome shotgun (WGS) entry which is preliminary data.</text>
</comment>
<evidence type="ECO:0000256" key="3">
    <source>
        <dbReference type="ARBA" id="ARBA00022801"/>
    </source>
</evidence>
<evidence type="ECO:0000313" key="7">
    <source>
        <dbReference type="EMBL" id="KRM06981.1"/>
    </source>
</evidence>
<dbReference type="SUPFAM" id="SSF118010">
    <property type="entry name" value="TM1457-like"/>
    <property type="match status" value="1"/>
</dbReference>
<dbReference type="Gene3D" id="3.30.70.1490">
    <property type="entry name" value="Cysteine protease Prp"/>
    <property type="match status" value="1"/>
</dbReference>
<dbReference type="PANTHER" id="PTHR39178:SF1">
    <property type="entry name" value="RIBOSOMAL-PROCESSING CYSTEINE PROTEASE PRP"/>
    <property type="match status" value="1"/>
</dbReference>
<dbReference type="AlphaFoldDB" id="A0A0R1VNL6"/>
<dbReference type="RefSeq" id="WP_057871087.1">
    <property type="nucleotide sequence ID" value="NZ_AZGB01000009.1"/>
</dbReference>
<evidence type="ECO:0000313" key="8">
    <source>
        <dbReference type="Proteomes" id="UP000051451"/>
    </source>
</evidence>
<dbReference type="InterPro" id="IPR007422">
    <property type="entry name" value="Peptidase_Prp"/>
</dbReference>
<proteinExistence type="inferred from homology"/>
<evidence type="ECO:0000256" key="6">
    <source>
        <dbReference type="ARBA" id="ARBA00044538"/>
    </source>
</evidence>
<dbReference type="Proteomes" id="UP000051451">
    <property type="component" value="Unassembled WGS sequence"/>
</dbReference>
<dbReference type="GO" id="GO:0006508">
    <property type="term" value="P:proteolysis"/>
    <property type="evidence" value="ECO:0007669"/>
    <property type="project" value="UniProtKB-KW"/>
</dbReference>
<dbReference type="EMBL" id="AZGB01000009">
    <property type="protein sequence ID" value="KRM06981.1"/>
    <property type="molecule type" value="Genomic_DNA"/>
</dbReference>
<dbReference type="GO" id="GO:0008234">
    <property type="term" value="F:cysteine-type peptidase activity"/>
    <property type="evidence" value="ECO:0007669"/>
    <property type="project" value="UniProtKB-KW"/>
</dbReference>
<dbReference type="PATRIC" id="fig|1423750.3.peg.298"/>
<sequence>MIKAVFFVRKKEIIGFEISGHANYAAKGSDIVCAAVSVLSESVANELSNTVVYQESGLKVSLIPPTLGNKVLCKLLLDSLKEISKEYPKNLEVTVYGK</sequence>
<dbReference type="GeneID" id="98318348"/>
<dbReference type="Pfam" id="PF04327">
    <property type="entry name" value="Peptidase_Prp"/>
    <property type="match status" value="1"/>
</dbReference>
<protein>
    <recommendedName>
        <fullName evidence="6">Ribosomal processing cysteine protease Prp</fullName>
    </recommendedName>
</protein>
<evidence type="ECO:0000256" key="1">
    <source>
        <dbReference type="ARBA" id="ARBA00022517"/>
    </source>
</evidence>
<dbReference type="STRING" id="1423750.FC89_GL000290"/>
<dbReference type="OrthoDB" id="48998at2"/>
<evidence type="ECO:0000256" key="5">
    <source>
        <dbReference type="ARBA" id="ARBA00044503"/>
    </source>
</evidence>
<gene>
    <name evidence="7" type="ORF">FC89_GL000290</name>
</gene>
<dbReference type="InterPro" id="IPR036764">
    <property type="entry name" value="Peptidase_Prp_sf"/>
</dbReference>
<comment type="similarity">
    <text evidence="5">Belongs to the Prp family.</text>
</comment>
<reference evidence="7 8" key="1">
    <citation type="journal article" date="2015" name="Genome Announc.">
        <title>Expanding the biotechnology potential of lactobacilli through comparative genomics of 213 strains and associated genera.</title>
        <authorList>
            <person name="Sun Z."/>
            <person name="Harris H.M."/>
            <person name="McCann A."/>
            <person name="Guo C."/>
            <person name="Argimon S."/>
            <person name="Zhang W."/>
            <person name="Yang X."/>
            <person name="Jeffery I.B."/>
            <person name="Cooney J.C."/>
            <person name="Kagawa T.F."/>
            <person name="Liu W."/>
            <person name="Song Y."/>
            <person name="Salvetti E."/>
            <person name="Wrobel A."/>
            <person name="Rasinkangas P."/>
            <person name="Parkhill J."/>
            <person name="Rea M.C."/>
            <person name="O'Sullivan O."/>
            <person name="Ritari J."/>
            <person name="Douillard F.P."/>
            <person name="Paul Ross R."/>
            <person name="Yang R."/>
            <person name="Briner A.E."/>
            <person name="Felis G.E."/>
            <person name="de Vos W.M."/>
            <person name="Barrangou R."/>
            <person name="Klaenhammer T.R."/>
            <person name="Caufield P.W."/>
            <person name="Cui Y."/>
            <person name="Zhang H."/>
            <person name="O'Toole P.W."/>
        </authorList>
    </citation>
    <scope>NUCLEOTIDE SEQUENCE [LARGE SCALE GENOMIC DNA]</scope>
    <source>
        <strain evidence="7 8">DSM 18630</strain>
    </source>
</reference>
<keyword evidence="8" id="KW-1185">Reference proteome</keyword>
<keyword evidence="3" id="KW-0378">Hydrolase</keyword>
<evidence type="ECO:0000256" key="2">
    <source>
        <dbReference type="ARBA" id="ARBA00022670"/>
    </source>
</evidence>
<dbReference type="CDD" id="cd16332">
    <property type="entry name" value="Prp-like"/>
    <property type="match status" value="1"/>
</dbReference>
<evidence type="ECO:0000256" key="4">
    <source>
        <dbReference type="ARBA" id="ARBA00022807"/>
    </source>
</evidence>
<name>A0A0R1VNL6_9LACO</name>